<dbReference type="VEuPathDB" id="PlasmoDB:C922_05360"/>
<protein>
    <submittedName>
        <fullName evidence="1">Uncharacterized protein</fullName>
    </submittedName>
</protein>
<dbReference type="Proteomes" id="UP000030640">
    <property type="component" value="Unassembled WGS sequence"/>
</dbReference>
<organism evidence="1 2">
    <name type="scientific">Plasmodium inui San Antonio 1</name>
    <dbReference type="NCBI Taxonomy" id="1237626"/>
    <lineage>
        <taxon>Eukaryota</taxon>
        <taxon>Sar</taxon>
        <taxon>Alveolata</taxon>
        <taxon>Apicomplexa</taxon>
        <taxon>Aconoidasida</taxon>
        <taxon>Haemosporida</taxon>
        <taxon>Plasmodiidae</taxon>
        <taxon>Plasmodium</taxon>
        <taxon>Plasmodium (Plasmodium)</taxon>
    </lineage>
</organism>
<accession>W6ZY69</accession>
<dbReference type="AlphaFoldDB" id="W6ZY69"/>
<dbReference type="GeneID" id="20040634"/>
<evidence type="ECO:0000313" key="1">
    <source>
        <dbReference type="EMBL" id="EUD64258.1"/>
    </source>
</evidence>
<name>W6ZY69_9APIC</name>
<proteinExistence type="predicted"/>
<keyword evidence="2" id="KW-1185">Reference proteome</keyword>
<evidence type="ECO:0000313" key="2">
    <source>
        <dbReference type="Proteomes" id="UP000030640"/>
    </source>
</evidence>
<reference evidence="1 2" key="1">
    <citation type="submission" date="2013-02" db="EMBL/GenBank/DDBJ databases">
        <title>The Genome Sequence of Plasmodium inui San Antonio 1.</title>
        <authorList>
            <consortium name="The Broad Institute Genome Sequencing Platform"/>
            <consortium name="The Broad Institute Genome Sequencing Center for Infectious Disease"/>
            <person name="Neafsey D."/>
            <person name="Cheeseman I."/>
            <person name="Volkman S."/>
            <person name="Adams J."/>
            <person name="Walker B."/>
            <person name="Young S.K."/>
            <person name="Zeng Q."/>
            <person name="Gargeya S."/>
            <person name="Fitzgerald M."/>
            <person name="Haas B."/>
            <person name="Abouelleil A."/>
            <person name="Alvarado L."/>
            <person name="Arachchi H.M."/>
            <person name="Berlin A.M."/>
            <person name="Chapman S.B."/>
            <person name="Dewar J."/>
            <person name="Goldberg J."/>
            <person name="Griggs A."/>
            <person name="Gujja S."/>
            <person name="Hansen M."/>
            <person name="Howarth C."/>
            <person name="Imamovic A."/>
            <person name="Larimer J."/>
            <person name="McCowan C."/>
            <person name="Murphy C."/>
            <person name="Neiman D."/>
            <person name="Pearson M."/>
            <person name="Priest M."/>
            <person name="Roberts A."/>
            <person name="Saif S."/>
            <person name="Shea T."/>
            <person name="Sisk P."/>
            <person name="Sykes S."/>
            <person name="Wortman J."/>
            <person name="Nusbaum C."/>
            <person name="Birren B."/>
        </authorList>
    </citation>
    <scope>NUCLEOTIDE SEQUENCE [LARGE SCALE GENOMIC DNA]</scope>
    <source>
        <strain evidence="1 2">San Antonio 1</strain>
    </source>
</reference>
<dbReference type="EMBL" id="KI965519">
    <property type="protein sequence ID" value="EUD64258.1"/>
    <property type="molecule type" value="Genomic_DNA"/>
</dbReference>
<dbReference type="RefSeq" id="XP_008819153.1">
    <property type="nucleotide sequence ID" value="XM_008820931.1"/>
</dbReference>
<sequence length="77" mass="9371">MNSRVSGNINRTREGTEKIRLYSPQEHRNEAPLSRQEYMQRISKVDQKRIKEKEARNLGRTIIKRQQIWRKDSYVNR</sequence>
<gene>
    <name evidence="1" type="ORF">C922_05360</name>
</gene>